<dbReference type="Proteomes" id="UP000254919">
    <property type="component" value="Unassembled WGS sequence"/>
</dbReference>
<dbReference type="SUPFAM" id="SSF53795">
    <property type="entry name" value="PEP carboxykinase-like"/>
    <property type="match status" value="1"/>
</dbReference>
<dbReference type="Proteomes" id="UP000054844">
    <property type="component" value="Unassembled WGS sequence"/>
</dbReference>
<dbReference type="InterPro" id="IPR027417">
    <property type="entry name" value="P-loop_NTPase"/>
</dbReference>
<dbReference type="EMBL" id="UGVN01000001">
    <property type="protein sequence ID" value="SUE38783.1"/>
    <property type="molecule type" value="Genomic_DNA"/>
</dbReference>
<accession>A0A1S8D428</accession>
<dbReference type="GO" id="GO:0000155">
    <property type="term" value="F:phosphorelay sensor kinase activity"/>
    <property type="evidence" value="ECO:0007669"/>
    <property type="project" value="InterPro"/>
</dbReference>
<dbReference type="STRING" id="207340.APZ41_011355"/>
<evidence type="ECO:0000313" key="3">
    <source>
        <dbReference type="EMBL" id="SUE38783.1"/>
    </source>
</evidence>
<evidence type="ECO:0000313" key="4">
    <source>
        <dbReference type="Proteomes" id="UP000054844"/>
    </source>
</evidence>
<dbReference type="RefSeq" id="WP_019461821.1">
    <property type="nucleotide sequence ID" value="NZ_CBCSHT010000012.1"/>
</dbReference>
<dbReference type="AlphaFoldDB" id="A0A1S8D428"/>
<dbReference type="Gene3D" id="3.40.50.300">
    <property type="entry name" value="P-loop containing nucleotide triphosphate hydrolases"/>
    <property type="match status" value="1"/>
</dbReference>
<evidence type="ECO:0000259" key="1">
    <source>
        <dbReference type="Pfam" id="PF07475"/>
    </source>
</evidence>
<gene>
    <name evidence="3" type="primary">hprK</name>
    <name evidence="2" type="ORF">APZ41_011355</name>
    <name evidence="3" type="ORF">NCTC13291_00875</name>
</gene>
<evidence type="ECO:0000313" key="2">
    <source>
        <dbReference type="EMBL" id="ONH83092.1"/>
    </source>
</evidence>
<dbReference type="EC" id="2.7.11.-" evidence="3"/>
<keyword evidence="3" id="KW-0418">Kinase</keyword>
<sequence>MIGFQMDEDGEWRLQHGGCAAYRGMGVLLLGPPGAGKSDLLLRLLDREGWKLVADDQLLLRHRDGVLLAQAPPALKGMLEVRGLGVLEGFETLDQVTVGLAVACVPRRQVPRLPLPRLWRPASPPAVAGQAAAAIPPGGAVPLVALHPLDASAPRKVELGLLAAWGLLSCHAGAFAPPPSSGSA</sequence>
<dbReference type="EMBL" id="LLWF02000032">
    <property type="protein sequence ID" value="ONH83092.1"/>
    <property type="molecule type" value="Genomic_DNA"/>
</dbReference>
<protein>
    <submittedName>
        <fullName evidence="3">HPr kinase/phosphorylase</fullName>
        <ecNumber evidence="3">2.7.11.-</ecNumber>
    </submittedName>
</protein>
<evidence type="ECO:0000313" key="5">
    <source>
        <dbReference type="Proteomes" id="UP000254919"/>
    </source>
</evidence>
<name>A0A1S8D428_9PROT</name>
<keyword evidence="3" id="KW-0808">Transferase</keyword>
<organism evidence="2 4">
    <name type="scientific">Roseomonas mucosa</name>
    <dbReference type="NCBI Taxonomy" id="207340"/>
    <lineage>
        <taxon>Bacteria</taxon>
        <taxon>Pseudomonadati</taxon>
        <taxon>Pseudomonadota</taxon>
        <taxon>Alphaproteobacteria</taxon>
        <taxon>Acetobacterales</taxon>
        <taxon>Roseomonadaceae</taxon>
        <taxon>Roseomonas</taxon>
    </lineage>
</organism>
<keyword evidence="4" id="KW-1185">Reference proteome</keyword>
<reference evidence="2 4" key="1">
    <citation type="submission" date="2016-12" db="EMBL/GenBank/DDBJ databases">
        <title>Draft genome sequence of Roseomonas mucosa strain AU37, isolated from a peripheral intravenous catheter.</title>
        <authorList>
            <person name="Choudhury M.A."/>
            <person name="Sidjabat H.E."/>
            <person name="Wailan A.M."/>
            <person name="Zhang L."/>
            <person name="Marsh N.M."/>
            <person name="Rickard C.M."/>
            <person name="Davies M."/>
            <person name="Mcmillan D.J."/>
        </authorList>
    </citation>
    <scope>NUCLEOTIDE SEQUENCE [LARGE SCALE GENOMIC DNA]</scope>
    <source>
        <strain evidence="2 4">SAVE376</strain>
    </source>
</reference>
<reference evidence="3 5" key="2">
    <citation type="submission" date="2018-06" db="EMBL/GenBank/DDBJ databases">
        <authorList>
            <consortium name="Pathogen Informatics"/>
            <person name="Doyle S."/>
        </authorList>
    </citation>
    <scope>NUCLEOTIDE SEQUENCE [LARGE SCALE GENOMIC DNA]</scope>
    <source>
        <strain evidence="3 5">NCTC13291</strain>
    </source>
</reference>
<proteinExistence type="predicted"/>
<dbReference type="InterPro" id="IPR011104">
    <property type="entry name" value="Hpr_kin/Pase_C"/>
</dbReference>
<dbReference type="GO" id="GO:0005524">
    <property type="term" value="F:ATP binding"/>
    <property type="evidence" value="ECO:0007669"/>
    <property type="project" value="InterPro"/>
</dbReference>
<dbReference type="GeneID" id="99631931"/>
<dbReference type="GO" id="GO:0006109">
    <property type="term" value="P:regulation of carbohydrate metabolic process"/>
    <property type="evidence" value="ECO:0007669"/>
    <property type="project" value="InterPro"/>
</dbReference>
<dbReference type="Pfam" id="PF07475">
    <property type="entry name" value="Hpr_kinase_C"/>
    <property type="match status" value="1"/>
</dbReference>
<feature type="domain" description="HPr kinase/phosphorylase C-terminal" evidence="1">
    <location>
        <begin position="15"/>
        <end position="88"/>
    </location>
</feature>